<dbReference type="Gene3D" id="3.40.50.10310">
    <property type="entry name" value="Creatininase"/>
    <property type="match status" value="1"/>
</dbReference>
<comment type="similarity">
    <text evidence="5">Belongs to the creatininase superfamily.</text>
</comment>
<evidence type="ECO:0000256" key="3">
    <source>
        <dbReference type="ARBA" id="ARBA00022801"/>
    </source>
</evidence>
<evidence type="ECO:0000256" key="4">
    <source>
        <dbReference type="ARBA" id="ARBA00022833"/>
    </source>
</evidence>
<gene>
    <name evidence="6" type="ORF">MFMK1_001399</name>
</gene>
<keyword evidence="4" id="KW-0862">Zinc</keyword>
<dbReference type="AlphaFoldDB" id="A0AAU0UP28"/>
<sequence>MENLKSIWLNELTWEDVEEYLKEDDIAIFPVGSLEQHGPAGPLGVDSYAAIALAEDTAKRTNVLSTPPLWFGDSVHHLAFPGTVSLSTETLINVVKDVIRSLARHGFKKVLIINGHKGANLAALETACKNIREFELPEVILAIADPMHIAKGIAGEIKDFKEHHAGELEISHVMHKFPGLVKEDKLTEEVVDLASIFSPLVAEDLLGPSGDTINMPWNSYEQKKFAPSGSFSPSMKASTKKGKKYHDYMVDRLVDFINHLKNYQGPIGNTAKK</sequence>
<protein>
    <submittedName>
        <fullName evidence="6">Creatininase family protein</fullName>
    </submittedName>
</protein>
<dbReference type="PANTHER" id="PTHR35005:SF1">
    <property type="entry name" value="2-AMINO-5-FORMYLAMINO-6-RIBOSYLAMINOPYRIMIDIN-4(3H)-ONE 5'-MONOPHOSPHATE DEFORMYLASE"/>
    <property type="match status" value="1"/>
</dbReference>
<evidence type="ECO:0000256" key="2">
    <source>
        <dbReference type="ARBA" id="ARBA00022723"/>
    </source>
</evidence>
<dbReference type="EMBL" id="CP121694">
    <property type="protein sequence ID" value="WRO21589.1"/>
    <property type="molecule type" value="Genomic_DNA"/>
</dbReference>
<evidence type="ECO:0000313" key="6">
    <source>
        <dbReference type="EMBL" id="WRO21589.1"/>
    </source>
</evidence>
<organism evidence="6 7">
    <name type="scientific">Metallumcola ferriviriculae</name>
    <dbReference type="NCBI Taxonomy" id="3039180"/>
    <lineage>
        <taxon>Bacteria</taxon>
        <taxon>Bacillati</taxon>
        <taxon>Bacillota</taxon>
        <taxon>Clostridia</taxon>
        <taxon>Neomoorellales</taxon>
        <taxon>Desulfitibacteraceae</taxon>
        <taxon>Metallumcola</taxon>
    </lineage>
</organism>
<keyword evidence="7" id="KW-1185">Reference proteome</keyword>
<dbReference type="Proteomes" id="UP001329915">
    <property type="component" value="Chromosome"/>
</dbReference>
<dbReference type="KEGG" id="dbc:MFMK1_001399"/>
<evidence type="ECO:0000256" key="1">
    <source>
        <dbReference type="ARBA" id="ARBA00001947"/>
    </source>
</evidence>
<dbReference type="GO" id="GO:0009231">
    <property type="term" value="P:riboflavin biosynthetic process"/>
    <property type="evidence" value="ECO:0007669"/>
    <property type="project" value="TreeGrafter"/>
</dbReference>
<dbReference type="InterPro" id="IPR024087">
    <property type="entry name" value="Creatininase-like_sf"/>
</dbReference>
<dbReference type="Pfam" id="PF02633">
    <property type="entry name" value="Creatininase"/>
    <property type="match status" value="1"/>
</dbReference>
<accession>A0AAU0UP28</accession>
<proteinExistence type="inferred from homology"/>
<reference evidence="6 7" key="1">
    <citation type="submission" date="2023-04" db="EMBL/GenBank/DDBJ databases">
        <authorList>
            <person name="Hsu D."/>
        </authorList>
    </citation>
    <scope>NUCLEOTIDE SEQUENCE [LARGE SCALE GENOMIC DNA]</scope>
    <source>
        <strain evidence="6 7">MK1</strain>
    </source>
</reference>
<dbReference type="RefSeq" id="WP_366924425.1">
    <property type="nucleotide sequence ID" value="NZ_CP121694.1"/>
</dbReference>
<keyword evidence="3" id="KW-0378">Hydrolase</keyword>
<dbReference type="InterPro" id="IPR003785">
    <property type="entry name" value="Creatininase/forma_Hydrolase"/>
</dbReference>
<name>A0AAU0UP28_9FIRM</name>
<comment type="cofactor">
    <cofactor evidence="1">
        <name>Zn(2+)</name>
        <dbReference type="ChEBI" id="CHEBI:29105"/>
    </cofactor>
</comment>
<dbReference type="SUPFAM" id="SSF102215">
    <property type="entry name" value="Creatininase"/>
    <property type="match status" value="1"/>
</dbReference>
<keyword evidence="2" id="KW-0479">Metal-binding</keyword>
<evidence type="ECO:0000313" key="7">
    <source>
        <dbReference type="Proteomes" id="UP001329915"/>
    </source>
</evidence>
<dbReference type="GO" id="GO:0046872">
    <property type="term" value="F:metal ion binding"/>
    <property type="evidence" value="ECO:0007669"/>
    <property type="project" value="UniProtKB-KW"/>
</dbReference>
<dbReference type="PANTHER" id="PTHR35005">
    <property type="entry name" value="3-DEHYDRO-SCYLLO-INOSOSE HYDROLASE"/>
    <property type="match status" value="1"/>
</dbReference>
<evidence type="ECO:0000256" key="5">
    <source>
        <dbReference type="ARBA" id="ARBA00024029"/>
    </source>
</evidence>
<dbReference type="GO" id="GO:0016811">
    <property type="term" value="F:hydrolase activity, acting on carbon-nitrogen (but not peptide) bonds, in linear amides"/>
    <property type="evidence" value="ECO:0007669"/>
    <property type="project" value="TreeGrafter"/>
</dbReference>